<sequence length="662" mass="71001">MMITTAITTAITKAARTSAAFKSSWRTTKPSPSYFLLAILICEKAFGHQRLEDLTDDEYRLVMECSAPFIEVTRTSFQWDPRSERFTLVDARIGQELDHPPPLRLTKLNIEGVLLNMEAQAQGGEGEEEDDDDNEDDLDVPLDQIEYSTLSVLNELRQQPTFPNRFVPGILKHFEMMNEARRRNQQYLDHELAQESGETTAGNSGSDSPGEDRGSPMSLDTLPDDTNPSGLRGGGLGDSFEDIPLSNSSGGSNGQDDGGSDFNPSASRGMPPEPASNGSSDDSSEGTPPNSTSGGNSGQDHGGSDFNPAASRGLAAAQGAPLEPASTVQPHNGFDGIPLGTPSSDGSGRGNSETDFNPAQALAAGRALVRDPVGPPEPFSNSSTDDSSEDGSTSDFDPPASRALAAARGGAPNPASNSSGRQDSNETGFNPPAFRALGAARGAPPESAPKLQPHDYASLSNSYVARVSAKAHLTVYHWDRIPWLPYPGGPPDPADPHERLGSACAGPDCREHPVTETRAGVATLLGVDSAAALATLLVAVPKDLELPQFASRLNYNFTAYGSHTLRDSVGEKRTIEFREAAGTLDPEFIAVWTKICVGIMRFCRDASVSDFLDVLERIIHEEERLRQPVEARYDVCDLLEDICLFAEAAIIRRRERELGPPR</sequence>
<dbReference type="OrthoDB" id="412402at2759"/>
<evidence type="ECO:0000313" key="3">
    <source>
        <dbReference type="Proteomes" id="UP000481858"/>
    </source>
</evidence>
<gene>
    <name evidence="2" type="ORF">GQX73_g10040</name>
</gene>
<proteinExistence type="predicted"/>
<accession>A0A7C8MLE9</accession>
<feature type="compositionally biased region" description="Low complexity" evidence="1">
    <location>
        <begin position="379"/>
        <end position="417"/>
    </location>
</feature>
<evidence type="ECO:0000313" key="2">
    <source>
        <dbReference type="EMBL" id="KAF2963533.1"/>
    </source>
</evidence>
<comment type="caution">
    <text evidence="2">The sequence shown here is derived from an EMBL/GenBank/DDBJ whole genome shotgun (WGS) entry which is preliminary data.</text>
</comment>
<dbReference type="InParanoid" id="A0A7C8MLE9"/>
<organism evidence="2 3">
    <name type="scientific">Xylaria multiplex</name>
    <dbReference type="NCBI Taxonomy" id="323545"/>
    <lineage>
        <taxon>Eukaryota</taxon>
        <taxon>Fungi</taxon>
        <taxon>Dikarya</taxon>
        <taxon>Ascomycota</taxon>
        <taxon>Pezizomycotina</taxon>
        <taxon>Sordariomycetes</taxon>
        <taxon>Xylariomycetidae</taxon>
        <taxon>Xylariales</taxon>
        <taxon>Xylariaceae</taxon>
        <taxon>Xylaria</taxon>
    </lineage>
</organism>
<feature type="compositionally biased region" description="Low complexity" evidence="1">
    <location>
        <begin position="309"/>
        <end position="320"/>
    </location>
</feature>
<name>A0A7C8MLE9_9PEZI</name>
<dbReference type="Proteomes" id="UP000481858">
    <property type="component" value="Unassembled WGS sequence"/>
</dbReference>
<dbReference type="PANTHER" id="PTHR36847:SF1">
    <property type="entry name" value="AMIDOLIGASE ENZYME"/>
    <property type="match status" value="1"/>
</dbReference>
<feature type="compositionally biased region" description="Polar residues" evidence="1">
    <location>
        <begin position="276"/>
        <end position="294"/>
    </location>
</feature>
<reference evidence="2 3" key="1">
    <citation type="submission" date="2019-12" db="EMBL/GenBank/DDBJ databases">
        <title>Draft genome sequence of the ascomycete Xylaria multiplex DSM 110363.</title>
        <authorList>
            <person name="Buettner E."/>
            <person name="Kellner H."/>
        </authorList>
    </citation>
    <scope>NUCLEOTIDE SEQUENCE [LARGE SCALE GENOMIC DNA]</scope>
    <source>
        <strain evidence="2 3">DSM 110363</strain>
    </source>
</reference>
<evidence type="ECO:0000256" key="1">
    <source>
        <dbReference type="SAM" id="MobiDB-lite"/>
    </source>
</evidence>
<dbReference type="AlphaFoldDB" id="A0A7C8MLE9"/>
<dbReference type="PANTHER" id="PTHR36847">
    <property type="entry name" value="AMIDOLIGASE ENZYME"/>
    <property type="match status" value="1"/>
</dbReference>
<feature type="compositionally biased region" description="Polar residues" evidence="1">
    <location>
        <begin position="341"/>
        <end position="357"/>
    </location>
</feature>
<protein>
    <submittedName>
        <fullName evidence="2">Uncharacterized protein</fullName>
    </submittedName>
</protein>
<keyword evidence="3" id="KW-1185">Reference proteome</keyword>
<feature type="compositionally biased region" description="Polar residues" evidence="1">
    <location>
        <begin position="418"/>
        <end position="428"/>
    </location>
</feature>
<dbReference type="EMBL" id="WUBL01000197">
    <property type="protein sequence ID" value="KAF2963533.1"/>
    <property type="molecule type" value="Genomic_DNA"/>
</dbReference>
<feature type="compositionally biased region" description="Polar residues" evidence="1">
    <location>
        <begin position="196"/>
        <end position="207"/>
    </location>
</feature>
<feature type="region of interest" description="Disordered" evidence="1">
    <location>
        <begin position="195"/>
        <end position="453"/>
    </location>
</feature>